<sequence length="104" mass="11364">HFIKFSWVLMVMAVFTKNRVVAVCLGALMLMATLDLSSAGSVYVGCFEPHQNCFPDDCQKTCVDNIPGNNLKGSCEPDHGTLKPYPALQCCCYRDPPVMSNMGA</sequence>
<evidence type="ECO:0000256" key="1">
    <source>
        <dbReference type="SAM" id="SignalP"/>
    </source>
</evidence>
<evidence type="ECO:0000313" key="3">
    <source>
        <dbReference type="Proteomes" id="UP000015105"/>
    </source>
</evidence>
<keyword evidence="1" id="KW-0732">Signal</keyword>
<dbReference type="AlphaFoldDB" id="A0A453A3H9"/>
<feature type="signal peptide" evidence="1">
    <location>
        <begin position="1"/>
        <end position="39"/>
    </location>
</feature>
<organism evidence="2 3">
    <name type="scientific">Aegilops tauschii subsp. strangulata</name>
    <name type="common">Goatgrass</name>
    <dbReference type="NCBI Taxonomy" id="200361"/>
    <lineage>
        <taxon>Eukaryota</taxon>
        <taxon>Viridiplantae</taxon>
        <taxon>Streptophyta</taxon>
        <taxon>Embryophyta</taxon>
        <taxon>Tracheophyta</taxon>
        <taxon>Spermatophyta</taxon>
        <taxon>Magnoliopsida</taxon>
        <taxon>Liliopsida</taxon>
        <taxon>Poales</taxon>
        <taxon>Poaceae</taxon>
        <taxon>BOP clade</taxon>
        <taxon>Pooideae</taxon>
        <taxon>Triticodae</taxon>
        <taxon>Triticeae</taxon>
        <taxon>Triticinae</taxon>
        <taxon>Aegilops</taxon>
    </lineage>
</organism>
<keyword evidence="3" id="KW-1185">Reference proteome</keyword>
<reference evidence="2" key="3">
    <citation type="journal article" date="2017" name="Nature">
        <title>Genome sequence of the progenitor of the wheat D genome Aegilops tauschii.</title>
        <authorList>
            <person name="Luo M.C."/>
            <person name="Gu Y.Q."/>
            <person name="Puiu D."/>
            <person name="Wang H."/>
            <person name="Twardziok S.O."/>
            <person name="Deal K.R."/>
            <person name="Huo N."/>
            <person name="Zhu T."/>
            <person name="Wang L."/>
            <person name="Wang Y."/>
            <person name="McGuire P.E."/>
            <person name="Liu S."/>
            <person name="Long H."/>
            <person name="Ramasamy R.K."/>
            <person name="Rodriguez J.C."/>
            <person name="Van S.L."/>
            <person name="Yuan L."/>
            <person name="Wang Z."/>
            <person name="Xia Z."/>
            <person name="Xiao L."/>
            <person name="Anderson O.D."/>
            <person name="Ouyang S."/>
            <person name="Liang Y."/>
            <person name="Zimin A.V."/>
            <person name="Pertea G."/>
            <person name="Qi P."/>
            <person name="Bennetzen J.L."/>
            <person name="Dai X."/>
            <person name="Dawson M.W."/>
            <person name="Muller H.G."/>
            <person name="Kugler K."/>
            <person name="Rivarola-Duarte L."/>
            <person name="Spannagl M."/>
            <person name="Mayer K.F.X."/>
            <person name="Lu F.H."/>
            <person name="Bevan M.W."/>
            <person name="Leroy P."/>
            <person name="Li P."/>
            <person name="You F.M."/>
            <person name="Sun Q."/>
            <person name="Liu Z."/>
            <person name="Lyons E."/>
            <person name="Wicker T."/>
            <person name="Salzberg S.L."/>
            <person name="Devos K.M."/>
            <person name="Dvorak J."/>
        </authorList>
    </citation>
    <scope>NUCLEOTIDE SEQUENCE [LARGE SCALE GENOMIC DNA]</scope>
    <source>
        <strain evidence="2">cv. AL8/78</strain>
    </source>
</reference>
<name>A0A453A3H9_AEGTS</name>
<reference evidence="2" key="5">
    <citation type="journal article" date="2021" name="G3 (Bethesda)">
        <title>Aegilops tauschii genome assembly Aet v5.0 features greater sequence contiguity and improved annotation.</title>
        <authorList>
            <person name="Wang L."/>
            <person name="Zhu T."/>
            <person name="Rodriguez J.C."/>
            <person name="Deal K.R."/>
            <person name="Dubcovsky J."/>
            <person name="McGuire P.E."/>
            <person name="Lux T."/>
            <person name="Spannagl M."/>
            <person name="Mayer K.F.X."/>
            <person name="Baldrich P."/>
            <person name="Meyers B.C."/>
            <person name="Huo N."/>
            <person name="Gu Y.Q."/>
            <person name="Zhou H."/>
            <person name="Devos K.M."/>
            <person name="Bennetzen J.L."/>
            <person name="Unver T."/>
            <person name="Budak H."/>
            <person name="Gulick P.J."/>
            <person name="Galiba G."/>
            <person name="Kalapos B."/>
            <person name="Nelson D.R."/>
            <person name="Li P."/>
            <person name="You F.M."/>
            <person name="Luo M.C."/>
            <person name="Dvorak J."/>
        </authorList>
    </citation>
    <scope>NUCLEOTIDE SEQUENCE [LARGE SCALE GENOMIC DNA]</scope>
    <source>
        <strain evidence="2">cv. AL8/78</strain>
    </source>
</reference>
<reference evidence="3" key="2">
    <citation type="journal article" date="2017" name="Nat. Plants">
        <title>The Aegilops tauschii genome reveals multiple impacts of transposons.</title>
        <authorList>
            <person name="Zhao G."/>
            <person name="Zou C."/>
            <person name="Li K."/>
            <person name="Wang K."/>
            <person name="Li T."/>
            <person name="Gao L."/>
            <person name="Zhang X."/>
            <person name="Wang H."/>
            <person name="Yang Z."/>
            <person name="Liu X."/>
            <person name="Jiang W."/>
            <person name="Mao L."/>
            <person name="Kong X."/>
            <person name="Jiao Y."/>
            <person name="Jia J."/>
        </authorList>
    </citation>
    <scope>NUCLEOTIDE SEQUENCE [LARGE SCALE GENOMIC DNA]</scope>
    <source>
        <strain evidence="3">cv. AL8/78</strain>
    </source>
</reference>
<protein>
    <recommendedName>
        <fullName evidence="4">Knottin scorpion toxin-like domain-containing protein</fullName>
    </recommendedName>
</protein>
<accession>A0A453A3H9</accession>
<reference evidence="3" key="1">
    <citation type="journal article" date="2014" name="Science">
        <title>Ancient hybridizations among the ancestral genomes of bread wheat.</title>
        <authorList>
            <consortium name="International Wheat Genome Sequencing Consortium,"/>
            <person name="Marcussen T."/>
            <person name="Sandve S.R."/>
            <person name="Heier L."/>
            <person name="Spannagl M."/>
            <person name="Pfeifer M."/>
            <person name="Jakobsen K.S."/>
            <person name="Wulff B.B."/>
            <person name="Steuernagel B."/>
            <person name="Mayer K.F."/>
            <person name="Olsen O.A."/>
        </authorList>
    </citation>
    <scope>NUCLEOTIDE SEQUENCE [LARGE SCALE GENOMIC DNA]</scope>
    <source>
        <strain evidence="3">cv. AL8/78</strain>
    </source>
</reference>
<feature type="chain" id="PRO_5018968583" description="Knottin scorpion toxin-like domain-containing protein" evidence="1">
    <location>
        <begin position="40"/>
        <end position="104"/>
    </location>
</feature>
<proteinExistence type="predicted"/>
<evidence type="ECO:0008006" key="4">
    <source>
        <dbReference type="Google" id="ProtNLM"/>
    </source>
</evidence>
<dbReference type="EnsemblPlants" id="AET1Gv21025700.1">
    <property type="protein sequence ID" value="AET1Gv21025700.1"/>
    <property type="gene ID" value="AET1Gv21025700"/>
</dbReference>
<dbReference type="Gramene" id="AET1Gv21025700.1">
    <property type="protein sequence ID" value="AET1Gv21025700.1"/>
    <property type="gene ID" value="AET1Gv21025700"/>
</dbReference>
<reference evidence="2" key="4">
    <citation type="submission" date="2019-03" db="UniProtKB">
        <authorList>
            <consortium name="EnsemblPlants"/>
        </authorList>
    </citation>
    <scope>IDENTIFICATION</scope>
</reference>
<dbReference type="Proteomes" id="UP000015105">
    <property type="component" value="Chromosome 1D"/>
</dbReference>
<evidence type="ECO:0000313" key="2">
    <source>
        <dbReference type="EnsemblPlants" id="AET1Gv21025700.1"/>
    </source>
</evidence>